<evidence type="ECO:0000313" key="3">
    <source>
        <dbReference type="RefSeq" id="XP_033580559.1"/>
    </source>
</evidence>
<dbReference type="EMBL" id="MU003696">
    <property type="protein sequence ID" value="KAF2813595.1"/>
    <property type="molecule type" value="Genomic_DNA"/>
</dbReference>
<accession>A0A6A6Z084</accession>
<keyword evidence="2" id="KW-1185">Reference proteome</keyword>
<sequence length="207" mass="22319">MASSTWNIPHPETGSNTYVTYQPGDKLKAEGKDDPAAFAAVIADLAPKEVFEALHALIDDAATPAHPSWKSRGNIPIAQFRAQKMQTFANLTEWVVTDAVPPEHLELWVLEQNEEGLDRSCSVKFPPGGFRVAPSKPSKSELAPGRLLPRTSTSLPRLLEAGTFALVQRLLVRQVLLNGLSEGALGTPQENLPCRLYVEAGDAGGGQ</sequence>
<dbReference type="AlphaFoldDB" id="A0A6A6Z084"/>
<reference evidence="1 3" key="1">
    <citation type="journal article" date="2020" name="Stud. Mycol.">
        <title>101 Dothideomycetes genomes: a test case for predicting lifestyles and emergence of pathogens.</title>
        <authorList>
            <person name="Haridas S."/>
            <person name="Albert R."/>
            <person name="Binder M."/>
            <person name="Bloem J."/>
            <person name="Labutti K."/>
            <person name="Salamov A."/>
            <person name="Andreopoulos B."/>
            <person name="Baker S."/>
            <person name="Barry K."/>
            <person name="Bills G."/>
            <person name="Bluhm B."/>
            <person name="Cannon C."/>
            <person name="Castanera R."/>
            <person name="Culley D."/>
            <person name="Daum C."/>
            <person name="Ezra D."/>
            <person name="Gonzalez J."/>
            <person name="Henrissat B."/>
            <person name="Kuo A."/>
            <person name="Liang C."/>
            <person name="Lipzen A."/>
            <person name="Lutzoni F."/>
            <person name="Magnuson J."/>
            <person name="Mondo S."/>
            <person name="Nolan M."/>
            <person name="Ohm R."/>
            <person name="Pangilinan J."/>
            <person name="Park H.-J."/>
            <person name="Ramirez L."/>
            <person name="Alfaro M."/>
            <person name="Sun H."/>
            <person name="Tritt A."/>
            <person name="Yoshinaga Y."/>
            <person name="Zwiers L.-H."/>
            <person name="Turgeon B."/>
            <person name="Goodwin S."/>
            <person name="Spatafora J."/>
            <person name="Crous P."/>
            <person name="Grigoriev I."/>
        </authorList>
    </citation>
    <scope>NUCLEOTIDE SEQUENCE</scope>
    <source>
        <strain evidence="1 3">CBS 304.34</strain>
    </source>
</reference>
<protein>
    <submittedName>
        <fullName evidence="1 3">Uncharacterized protein</fullName>
    </submittedName>
</protein>
<name>A0A6A6Z084_9PEZI</name>
<organism evidence="1">
    <name type="scientific">Mytilinidion resinicola</name>
    <dbReference type="NCBI Taxonomy" id="574789"/>
    <lineage>
        <taxon>Eukaryota</taxon>
        <taxon>Fungi</taxon>
        <taxon>Dikarya</taxon>
        <taxon>Ascomycota</taxon>
        <taxon>Pezizomycotina</taxon>
        <taxon>Dothideomycetes</taxon>
        <taxon>Pleosporomycetidae</taxon>
        <taxon>Mytilinidiales</taxon>
        <taxon>Mytilinidiaceae</taxon>
        <taxon>Mytilinidion</taxon>
    </lineage>
</organism>
<proteinExistence type="predicted"/>
<dbReference type="GeneID" id="54466119"/>
<gene>
    <name evidence="1 3" type="ORF">BDZ99DRAFT_517843</name>
</gene>
<dbReference type="RefSeq" id="XP_033580559.1">
    <property type="nucleotide sequence ID" value="XM_033725226.1"/>
</dbReference>
<evidence type="ECO:0000313" key="1">
    <source>
        <dbReference type="EMBL" id="KAF2813595.1"/>
    </source>
</evidence>
<dbReference type="Proteomes" id="UP000504636">
    <property type="component" value="Unplaced"/>
</dbReference>
<reference evidence="3" key="3">
    <citation type="submission" date="2025-04" db="UniProtKB">
        <authorList>
            <consortium name="RefSeq"/>
        </authorList>
    </citation>
    <scope>IDENTIFICATION</scope>
    <source>
        <strain evidence="3">CBS 304.34</strain>
    </source>
</reference>
<evidence type="ECO:0000313" key="2">
    <source>
        <dbReference type="Proteomes" id="UP000504636"/>
    </source>
</evidence>
<reference evidence="3" key="2">
    <citation type="submission" date="2020-04" db="EMBL/GenBank/DDBJ databases">
        <authorList>
            <consortium name="NCBI Genome Project"/>
        </authorList>
    </citation>
    <scope>NUCLEOTIDE SEQUENCE</scope>
    <source>
        <strain evidence="3">CBS 304.34</strain>
    </source>
</reference>